<organism evidence="1 2">
    <name type="scientific">Trueperella abortisuis</name>
    <dbReference type="NCBI Taxonomy" id="445930"/>
    <lineage>
        <taxon>Bacteria</taxon>
        <taxon>Bacillati</taxon>
        <taxon>Actinomycetota</taxon>
        <taxon>Actinomycetes</taxon>
        <taxon>Actinomycetales</taxon>
        <taxon>Actinomycetaceae</taxon>
        <taxon>Trueperella</taxon>
    </lineage>
</organism>
<comment type="caution">
    <text evidence="1">The sequence shown here is derived from an EMBL/GenBank/DDBJ whole genome shotgun (WGS) entry which is preliminary data.</text>
</comment>
<reference evidence="1 2" key="1">
    <citation type="submission" date="2023-07" db="EMBL/GenBank/DDBJ databases">
        <title>Sequencing the genomes of 1000 actinobacteria strains.</title>
        <authorList>
            <person name="Klenk H.-P."/>
        </authorList>
    </citation>
    <scope>NUCLEOTIDE SEQUENCE [LARGE SCALE GENOMIC DNA]</scope>
    <source>
        <strain evidence="1 2">DSM 19515</strain>
    </source>
</reference>
<dbReference type="EMBL" id="JAUSQL010000001">
    <property type="protein sequence ID" value="MDP9832462.1"/>
    <property type="molecule type" value="Genomic_DNA"/>
</dbReference>
<evidence type="ECO:0000313" key="2">
    <source>
        <dbReference type="Proteomes" id="UP001230145"/>
    </source>
</evidence>
<keyword evidence="2" id="KW-1185">Reference proteome</keyword>
<proteinExistence type="predicted"/>
<protein>
    <recommendedName>
        <fullName evidence="3">Protein ImuA</fullName>
    </recommendedName>
</protein>
<evidence type="ECO:0008006" key="3">
    <source>
        <dbReference type="Google" id="ProtNLM"/>
    </source>
</evidence>
<accession>A0ABT9PIC9</accession>
<dbReference type="RefSeq" id="WP_307634809.1">
    <property type="nucleotide sequence ID" value="NZ_JAUSQL010000001.1"/>
</dbReference>
<name>A0ABT9PIC9_9ACTO</name>
<sequence length="223" mass="23857">MDRLAIARKALAVAETRAGLRVVRTPVGGEPSGEVASDAFSLPRHLSVVLPHGLIRRGVVSVEGSPFLLTFLAAILSQQKAWIAFLGTPDVGWACAERLGMEMSRVVAVPRVDVQGARVVSAAIDGFDVVVVGDISLDARERRVLHRRAVAKGSLLLATKWPQGSLRIGCRLSGVRGLEEGHISGVDYEIATRWGSVAVRYGRDGWEPVRYESGLSLVGGRAS</sequence>
<evidence type="ECO:0000313" key="1">
    <source>
        <dbReference type="EMBL" id="MDP9832462.1"/>
    </source>
</evidence>
<gene>
    <name evidence="1" type="ORF">J2S45_001141</name>
</gene>
<dbReference type="Proteomes" id="UP001230145">
    <property type="component" value="Unassembled WGS sequence"/>
</dbReference>